<proteinExistence type="predicted"/>
<sequence>MAALMTCPACGEVLAELGDMDKGKNRNFYRVYDSVGNLLEDDGDHRVIECLACKYFCPLDC</sequence>
<name>A0A6M3LGH4_9ZZZZ</name>
<accession>A0A6M3LGH4</accession>
<gene>
    <name evidence="1" type="ORF">MM415B04839_0009</name>
</gene>
<dbReference type="EMBL" id="MT143041">
    <property type="protein sequence ID" value="QJA92145.1"/>
    <property type="molecule type" value="Genomic_DNA"/>
</dbReference>
<protein>
    <submittedName>
        <fullName evidence="1">Uncharacterized protein</fullName>
    </submittedName>
</protein>
<reference evidence="1" key="1">
    <citation type="submission" date="2020-03" db="EMBL/GenBank/DDBJ databases">
        <title>The deep terrestrial virosphere.</title>
        <authorList>
            <person name="Holmfeldt K."/>
            <person name="Nilsson E."/>
            <person name="Simone D."/>
            <person name="Lopez-Fernandez M."/>
            <person name="Wu X."/>
            <person name="de Brujin I."/>
            <person name="Lundin D."/>
            <person name="Andersson A."/>
            <person name="Bertilsson S."/>
            <person name="Dopson M."/>
        </authorList>
    </citation>
    <scope>NUCLEOTIDE SEQUENCE</scope>
    <source>
        <strain evidence="1">MM415B04839</strain>
    </source>
</reference>
<evidence type="ECO:0000313" key="1">
    <source>
        <dbReference type="EMBL" id="QJA92145.1"/>
    </source>
</evidence>
<organism evidence="1">
    <name type="scientific">viral metagenome</name>
    <dbReference type="NCBI Taxonomy" id="1070528"/>
    <lineage>
        <taxon>unclassified sequences</taxon>
        <taxon>metagenomes</taxon>
        <taxon>organismal metagenomes</taxon>
    </lineage>
</organism>
<dbReference type="AlphaFoldDB" id="A0A6M3LGH4"/>